<dbReference type="PANTHER" id="PTHR48106">
    <property type="entry name" value="QUINONE OXIDOREDUCTASE PIG3-RELATED"/>
    <property type="match status" value="1"/>
</dbReference>
<dbReference type="GO" id="GO:0005829">
    <property type="term" value="C:cytosol"/>
    <property type="evidence" value="ECO:0007669"/>
    <property type="project" value="TreeGrafter"/>
</dbReference>
<sequence length="325" mass="34716">MPNAIRIHQYGGPEVLRWEEVEIGNPGPGQLRIRHAAVGLNYIDVYHRTGLYPLPALPWTLGMEGAGRVEAVGEGVSEFKIGDRVAYASPPVGAYAEVRLIPADRVVALPDGIDDRTAAAMMLQGMTAQYLLRRTYRVQPGDAILLHAAAGGVGLIASQWARHLGATVIGTVGDDAKAELARAHGCHHVIVYSRENFAERVREITNGQGVAAVYDSVGQATFMGSLNCLRPLGMMVSFGNASGPVQPFDPGLLAAKGSLFLTRPTLMTYTAKRADLLASAAELFEAVQNGAVNIEVRQTYPLADAAQAHRDLEARKTTGSTVLLP</sequence>
<dbReference type="InterPro" id="IPR036291">
    <property type="entry name" value="NAD(P)-bd_dom_sf"/>
</dbReference>
<dbReference type="AlphaFoldDB" id="A0A7U7GCB8"/>
<dbReference type="Gene3D" id="3.40.50.720">
    <property type="entry name" value="NAD(P)-binding Rossmann-like Domain"/>
    <property type="match status" value="1"/>
</dbReference>
<name>A0A7U7GCB8_9GAMM</name>
<accession>A0A7U7GCB8</accession>
<dbReference type="SMART" id="SM00829">
    <property type="entry name" value="PKS_ER"/>
    <property type="match status" value="1"/>
</dbReference>
<organism evidence="7 8">
    <name type="scientific">Candidatus Contendobacter odensis Run_B_J11</name>
    <dbReference type="NCBI Taxonomy" id="1400861"/>
    <lineage>
        <taxon>Bacteria</taxon>
        <taxon>Pseudomonadati</taxon>
        <taxon>Pseudomonadota</taxon>
        <taxon>Gammaproteobacteria</taxon>
        <taxon>Candidatus Competibacteraceae</taxon>
        <taxon>Candidatus Contendibacter</taxon>
    </lineage>
</organism>
<dbReference type="EMBL" id="CBTK010000212">
    <property type="protein sequence ID" value="CDH45811.1"/>
    <property type="molecule type" value="Genomic_DNA"/>
</dbReference>
<dbReference type="InterPro" id="IPR047618">
    <property type="entry name" value="QOR-like"/>
</dbReference>
<dbReference type="InterPro" id="IPR013154">
    <property type="entry name" value="ADH-like_N"/>
</dbReference>
<keyword evidence="2" id="KW-0521">NADP</keyword>
<dbReference type="SUPFAM" id="SSF50129">
    <property type="entry name" value="GroES-like"/>
    <property type="match status" value="1"/>
</dbReference>
<dbReference type="PROSITE" id="PS01162">
    <property type="entry name" value="QOR_ZETA_CRYSTAL"/>
    <property type="match status" value="1"/>
</dbReference>
<evidence type="ECO:0000259" key="6">
    <source>
        <dbReference type="SMART" id="SM00829"/>
    </source>
</evidence>
<evidence type="ECO:0000256" key="3">
    <source>
        <dbReference type="ARBA" id="ARBA00023002"/>
    </source>
</evidence>
<dbReference type="InterPro" id="IPR020843">
    <property type="entry name" value="ER"/>
</dbReference>
<comment type="similarity">
    <text evidence="1">Belongs to the zinc-containing alcohol dehydrogenase family. Quinone oxidoreductase subfamily.</text>
</comment>
<evidence type="ECO:0000313" key="7">
    <source>
        <dbReference type="EMBL" id="CDH45811.1"/>
    </source>
</evidence>
<evidence type="ECO:0000256" key="1">
    <source>
        <dbReference type="ARBA" id="ARBA00010371"/>
    </source>
</evidence>
<dbReference type="CDD" id="cd05286">
    <property type="entry name" value="QOR2"/>
    <property type="match status" value="1"/>
</dbReference>
<dbReference type="EC" id="1.6.5.5" evidence="4"/>
<keyword evidence="8" id="KW-1185">Reference proteome</keyword>
<dbReference type="FunFam" id="3.40.50.720:FF:000053">
    <property type="entry name" value="Quinone oxidoreductase 1"/>
    <property type="match status" value="1"/>
</dbReference>
<proteinExistence type="inferred from homology"/>
<evidence type="ECO:0000313" key="8">
    <source>
        <dbReference type="Proteomes" id="UP000019184"/>
    </source>
</evidence>
<dbReference type="Proteomes" id="UP000019184">
    <property type="component" value="Unassembled WGS sequence"/>
</dbReference>
<dbReference type="Pfam" id="PF00107">
    <property type="entry name" value="ADH_zinc_N"/>
    <property type="match status" value="1"/>
</dbReference>
<dbReference type="InterPro" id="IPR013149">
    <property type="entry name" value="ADH-like_C"/>
</dbReference>
<dbReference type="GO" id="GO:0035925">
    <property type="term" value="F:mRNA 3'-UTR AU-rich region binding"/>
    <property type="evidence" value="ECO:0007669"/>
    <property type="project" value="TreeGrafter"/>
</dbReference>
<dbReference type="Pfam" id="PF08240">
    <property type="entry name" value="ADH_N"/>
    <property type="match status" value="1"/>
</dbReference>
<dbReference type="GO" id="GO:0003960">
    <property type="term" value="F:quinone reductase (NADPH) activity"/>
    <property type="evidence" value="ECO:0007669"/>
    <property type="project" value="UniProtKB-EC"/>
</dbReference>
<dbReference type="GO" id="GO:0070402">
    <property type="term" value="F:NADPH binding"/>
    <property type="evidence" value="ECO:0007669"/>
    <property type="project" value="TreeGrafter"/>
</dbReference>
<gene>
    <name evidence="7" type="primary">qor</name>
    <name evidence="7" type="ORF">BN874_290052</name>
</gene>
<feature type="domain" description="Enoyl reductase (ER)" evidence="6">
    <location>
        <begin position="11"/>
        <end position="323"/>
    </location>
</feature>
<dbReference type="PANTHER" id="PTHR48106:SF13">
    <property type="entry name" value="QUINONE OXIDOREDUCTASE-RELATED"/>
    <property type="match status" value="1"/>
</dbReference>
<dbReference type="RefSeq" id="WP_034433892.1">
    <property type="nucleotide sequence ID" value="NZ_CBTK010000212.1"/>
</dbReference>
<dbReference type="InterPro" id="IPR011032">
    <property type="entry name" value="GroES-like_sf"/>
</dbReference>
<dbReference type="SUPFAM" id="SSF51735">
    <property type="entry name" value="NAD(P)-binding Rossmann-fold domains"/>
    <property type="match status" value="1"/>
</dbReference>
<reference evidence="7 8" key="1">
    <citation type="journal article" date="2014" name="ISME J.">
        <title>Candidatus Competibacter-lineage genomes retrieved from metagenomes reveal functional metabolic diversity.</title>
        <authorList>
            <person name="McIlroy S.J."/>
            <person name="Albertsen M."/>
            <person name="Andresen E.K."/>
            <person name="Saunders A.M."/>
            <person name="Kristiansen R."/>
            <person name="Stokholm-Bjerregaard M."/>
            <person name="Nielsen K.L."/>
            <person name="Nielsen P.H."/>
        </authorList>
    </citation>
    <scope>NUCLEOTIDE SEQUENCE [LARGE SCALE GENOMIC DNA]</scope>
    <source>
        <strain evidence="7 8">Run_B_J11</strain>
    </source>
</reference>
<evidence type="ECO:0000256" key="5">
    <source>
        <dbReference type="ARBA" id="ARBA00048980"/>
    </source>
</evidence>
<evidence type="ECO:0000256" key="4">
    <source>
        <dbReference type="ARBA" id="ARBA00038919"/>
    </source>
</evidence>
<dbReference type="GO" id="GO:0008270">
    <property type="term" value="F:zinc ion binding"/>
    <property type="evidence" value="ECO:0007669"/>
    <property type="project" value="InterPro"/>
</dbReference>
<dbReference type="Gene3D" id="3.90.180.10">
    <property type="entry name" value="Medium-chain alcohol dehydrogenases, catalytic domain"/>
    <property type="match status" value="1"/>
</dbReference>
<dbReference type="InterPro" id="IPR002364">
    <property type="entry name" value="Quin_OxRdtase/zeta-crystal_CS"/>
</dbReference>
<dbReference type="OrthoDB" id="9805883at2"/>
<protein>
    <recommendedName>
        <fullName evidence="4">NADPH:quinone reductase</fullName>
        <ecNumber evidence="4">1.6.5.5</ecNumber>
    </recommendedName>
</protein>
<comment type="caution">
    <text evidence="7">The sequence shown here is derived from an EMBL/GenBank/DDBJ whole genome shotgun (WGS) entry which is preliminary data.</text>
</comment>
<dbReference type="NCBIfam" id="NF008024">
    <property type="entry name" value="PRK10754.1"/>
    <property type="match status" value="1"/>
</dbReference>
<evidence type="ECO:0000256" key="2">
    <source>
        <dbReference type="ARBA" id="ARBA00022857"/>
    </source>
</evidence>
<keyword evidence="3 7" id="KW-0560">Oxidoreductase</keyword>
<comment type="catalytic activity">
    <reaction evidence="5">
        <text>2 a quinone + NADPH + H(+) = 2 a 1,4-benzosemiquinone + NADP(+)</text>
        <dbReference type="Rhea" id="RHEA:14269"/>
        <dbReference type="ChEBI" id="CHEBI:15378"/>
        <dbReference type="ChEBI" id="CHEBI:57783"/>
        <dbReference type="ChEBI" id="CHEBI:58349"/>
        <dbReference type="ChEBI" id="CHEBI:132124"/>
        <dbReference type="ChEBI" id="CHEBI:134225"/>
        <dbReference type="EC" id="1.6.5.5"/>
    </reaction>
</comment>